<feature type="transmembrane region" description="Helical" evidence="9">
    <location>
        <begin position="85"/>
        <end position="105"/>
    </location>
</feature>
<accession>A0A516IDG2</accession>
<name>A0A516IDG2_9BIVA</name>
<feature type="transmembrane region" description="Helical" evidence="9">
    <location>
        <begin position="20"/>
        <end position="39"/>
    </location>
</feature>
<feature type="transmembrane region" description="Helical" evidence="9">
    <location>
        <begin position="117"/>
        <end position="139"/>
    </location>
</feature>
<dbReference type="PROSITE" id="PS00668">
    <property type="entry name" value="COMPLEX1_ND1_2"/>
    <property type="match status" value="1"/>
</dbReference>
<evidence type="ECO:0000256" key="5">
    <source>
        <dbReference type="ARBA" id="ARBA00022989"/>
    </source>
</evidence>
<dbReference type="AlphaFoldDB" id="A0A516IDG2"/>
<dbReference type="Pfam" id="PF00146">
    <property type="entry name" value="NADHdh"/>
    <property type="match status" value="1"/>
</dbReference>
<reference evidence="10" key="1">
    <citation type="journal article" date="2019" name="Mitochondrial DNA Part B Resour">
        <title>Complete mitochondrial genome of the cockle Anadara antiquata (Linnaeus, 1758).</title>
        <authorList>
            <person name="Pu L."/>
            <person name="Liu H."/>
            <person name="Wang G."/>
            <person name="Li B."/>
            <person name="Xia G."/>
            <person name="Shen M."/>
            <person name="Yang M."/>
        </authorList>
    </citation>
    <scope>NUCLEOTIDE SEQUENCE</scope>
</reference>
<evidence type="ECO:0000256" key="7">
    <source>
        <dbReference type="RuleBase" id="RU000471"/>
    </source>
</evidence>
<keyword evidence="8" id="KW-0830">Ubiquinone</keyword>
<keyword evidence="6 9" id="KW-0472">Membrane</keyword>
<dbReference type="EC" id="7.1.1.2" evidence="8"/>
<dbReference type="PANTHER" id="PTHR11432">
    <property type="entry name" value="NADH DEHYDROGENASE SUBUNIT 1"/>
    <property type="match status" value="1"/>
</dbReference>
<keyword evidence="5 9" id="KW-1133">Transmembrane helix</keyword>
<keyword evidence="4 7" id="KW-0812">Transmembrane</keyword>
<dbReference type="GO" id="GO:0008137">
    <property type="term" value="F:NADH dehydrogenase (ubiquinone) activity"/>
    <property type="evidence" value="ECO:0007669"/>
    <property type="project" value="UniProtKB-EC"/>
</dbReference>
<evidence type="ECO:0000256" key="3">
    <source>
        <dbReference type="ARBA" id="ARBA00021009"/>
    </source>
</evidence>
<comment type="subcellular location">
    <subcellularLocation>
        <location evidence="1">Membrane</location>
        <topology evidence="1">Multi-pass membrane protein</topology>
    </subcellularLocation>
    <subcellularLocation>
        <location evidence="7">Mitochondrion inner membrane</location>
        <topology evidence="7">Multi-pass membrane protein</topology>
    </subcellularLocation>
</comment>
<feature type="transmembrane region" description="Helical" evidence="9">
    <location>
        <begin position="296"/>
        <end position="318"/>
    </location>
</feature>
<dbReference type="GO" id="GO:0009060">
    <property type="term" value="P:aerobic respiration"/>
    <property type="evidence" value="ECO:0007669"/>
    <property type="project" value="TreeGrafter"/>
</dbReference>
<evidence type="ECO:0000256" key="6">
    <source>
        <dbReference type="ARBA" id="ARBA00023136"/>
    </source>
</evidence>
<feature type="transmembrane region" description="Helical" evidence="9">
    <location>
        <begin position="265"/>
        <end position="284"/>
    </location>
</feature>
<dbReference type="InterPro" id="IPR001694">
    <property type="entry name" value="NADH_UbQ_OxRdtase_su1/FPO"/>
</dbReference>
<dbReference type="GO" id="GO:0005743">
    <property type="term" value="C:mitochondrial inner membrane"/>
    <property type="evidence" value="ECO:0007669"/>
    <property type="project" value="UniProtKB-SubCell"/>
</dbReference>
<feature type="transmembrane region" description="Helical" evidence="9">
    <location>
        <begin position="151"/>
        <end position="174"/>
    </location>
</feature>
<dbReference type="InterPro" id="IPR018086">
    <property type="entry name" value="NADH_UbQ_OxRdtase_su1_CS"/>
</dbReference>
<dbReference type="GO" id="GO:0003954">
    <property type="term" value="F:NADH dehydrogenase activity"/>
    <property type="evidence" value="ECO:0007669"/>
    <property type="project" value="TreeGrafter"/>
</dbReference>
<evidence type="ECO:0000256" key="4">
    <source>
        <dbReference type="ARBA" id="ARBA00022692"/>
    </source>
</evidence>
<feature type="transmembrane region" description="Helical" evidence="9">
    <location>
        <begin position="186"/>
        <end position="207"/>
    </location>
</feature>
<dbReference type="HAMAP" id="MF_01350">
    <property type="entry name" value="NDH1_NuoH"/>
    <property type="match status" value="1"/>
</dbReference>
<dbReference type="PROSITE" id="PS00667">
    <property type="entry name" value="COMPLEX1_ND1_1"/>
    <property type="match status" value="1"/>
</dbReference>
<dbReference type="EMBL" id="MK783262">
    <property type="protein sequence ID" value="QDP14168.1"/>
    <property type="molecule type" value="Genomic_DNA"/>
</dbReference>
<comment type="similarity">
    <text evidence="2 7">Belongs to the complex I subunit 1 family.</text>
</comment>
<comment type="catalytic activity">
    <reaction evidence="8">
        <text>a ubiquinone + NADH + 5 H(+)(in) = a ubiquinol + NAD(+) + 4 H(+)(out)</text>
        <dbReference type="Rhea" id="RHEA:29091"/>
        <dbReference type="Rhea" id="RHEA-COMP:9565"/>
        <dbReference type="Rhea" id="RHEA-COMP:9566"/>
        <dbReference type="ChEBI" id="CHEBI:15378"/>
        <dbReference type="ChEBI" id="CHEBI:16389"/>
        <dbReference type="ChEBI" id="CHEBI:17976"/>
        <dbReference type="ChEBI" id="CHEBI:57540"/>
        <dbReference type="ChEBI" id="CHEBI:57945"/>
        <dbReference type="EC" id="7.1.1.2"/>
    </reaction>
</comment>
<geneLocation type="mitochondrion" evidence="10"/>
<proteinExistence type="inferred from homology"/>
<organism evidence="10">
    <name type="scientific">Anadara antiquata</name>
    <dbReference type="NCBI Taxonomy" id="142560"/>
    <lineage>
        <taxon>Eukaryota</taxon>
        <taxon>Metazoa</taxon>
        <taxon>Spiralia</taxon>
        <taxon>Lophotrochozoa</taxon>
        <taxon>Mollusca</taxon>
        <taxon>Bivalvia</taxon>
        <taxon>Autobranchia</taxon>
        <taxon>Pteriomorphia</taxon>
        <taxon>Arcoida</taxon>
        <taxon>Arcoidea</taxon>
        <taxon>Arcidae</taxon>
        <taxon>Anadara</taxon>
    </lineage>
</organism>
<dbReference type="PANTHER" id="PTHR11432:SF3">
    <property type="entry name" value="NADH-UBIQUINONE OXIDOREDUCTASE CHAIN 1"/>
    <property type="match status" value="1"/>
</dbReference>
<gene>
    <name evidence="10" type="primary">ND1</name>
</gene>
<sequence>MGGVCSEGFCTQSIAVVEVSHGFLVCLSVVLSVAFFTLVERKSLAAFQLRRGPEKVGMMGLPQPVADALKLASKEWVIPYRANEYPYLIGPFVSFFISFLMWYLVPFESQVGIMKWGIIWFMCLSSLNVYGVIMSGWASNSKYSMLGTMRAVAQVISYEIGMGLLMFFPAILGISFEFSEIMFGQSWVWTAFVSYVAFVSWVITMLAEVQRPPFDLAEGESELVSGYHVEYGGMGFALLFLAEYASLLMVGFMVVGLFFGALSELSVAVFGVLTAWGSVWLRASVPRCRYDQLMMLSWKTLCPLGLGSVVLAVVIKIMSSLG</sequence>
<feature type="transmembrane region" description="Helical" evidence="9">
    <location>
        <begin position="236"/>
        <end position="259"/>
    </location>
</feature>
<keyword evidence="7" id="KW-0520">NAD</keyword>
<protein>
    <recommendedName>
        <fullName evidence="3 8">NADH-ubiquinone oxidoreductase chain 1</fullName>
        <ecNumber evidence="8">7.1.1.2</ecNumber>
    </recommendedName>
</protein>
<evidence type="ECO:0000256" key="8">
    <source>
        <dbReference type="RuleBase" id="RU000473"/>
    </source>
</evidence>
<evidence type="ECO:0000313" key="10">
    <source>
        <dbReference type="EMBL" id="QDP14168.1"/>
    </source>
</evidence>
<keyword evidence="8 10" id="KW-0496">Mitochondrion</keyword>
<evidence type="ECO:0000256" key="9">
    <source>
        <dbReference type="SAM" id="Phobius"/>
    </source>
</evidence>
<evidence type="ECO:0000256" key="1">
    <source>
        <dbReference type="ARBA" id="ARBA00004141"/>
    </source>
</evidence>
<evidence type="ECO:0000256" key="2">
    <source>
        <dbReference type="ARBA" id="ARBA00010535"/>
    </source>
</evidence>